<sequence length="1298" mass="134816">MARRHGLTVNTVVQGAWALLLARLSGRDDVVYGTTVAGRPPELPGVESMVGLFINTVPVRVRLDAGRPVVEMLKDVQSRQSALLPHQHLGLADIQKHAGPEAGFDTLVVYENYPRPAAESAPGALTFTTLGLRQATHYPLTLGILPGDRLEVEVSYRTDLVTAELARALAGRLVRVLEQVVADPSVPVGRVGVLDAAERRRVVTEWNATAAETPGATVPELFAARVAAAPDAVAVTDGRQSVQFGELDTASDRLAAYLRGLGGGRGDRVAVVLERSAGLLTTLLAVWKAGAAYVPVDAGYPAERVAFLLADSGPALVLCAEATRAAVPADLAGQTVVLDDPKVRTAVAEAPAGDPRPTLHPQDLAYVMYTSGSTGVPKGVGVPHGSVAALAGDRGWALGPGDAVLMHAPHAFDASLFEIWVPLVSGARVAVAAAGAVDAQRVREAVAAGVTAVHLTAGSFRVAAQEDPECFAGLREVLTGGDVVPAASVARVRAACPEVTVRHLYGPTETTLSATWHRLRPGGPDPDVLPIGRPLANRQAYVLDAFLQPVPPGVAGELYLAGTGLARGYLDRPGATAERFPADPFGRGGRMYRTGDLARWTPDGELLFAGRADAQVKVRGYRIEPGEIEAVLAAAPGVAQAAVVAREDRPGERRLVGYVVAAGDGTDGPAPDGQVLREHLARALPEYMVPAAVLVLDALPVTANGKVDQKALPAPGFSAKAAGRAPRTAAEDILCGLFAELLGLERVGAEDSFFQLGGDSIMSMQLATRARREGVVFSAQDVFEQETPGALAAVARLADEVRAAPDAGVGEVAWTPAMAALGEYALSSDFAQWMVVTTPAGLRPDVLTGGLAAVLDTHDMLRARVVRAEGGPRLVVPGRGTVDAATLLTRVDATDAPAGSLDDRADLAAREATGRLDTEGGVLVQAVWLDAGPAEPGRLALVVHHLVMDGVSWRILLPDLRAACEAVADGRAPELDPVPASFRQWAGALAAQATADGRISELPEWAALFKDVAPPLGGRPLDPAEDTLAAMTWRTWTLPGPTAATLVGTAPGVFHCGVHEVLLATLAGAVAHGRPEAALVVDIEGHGREPADGADLSRTVGWFTGVHPVRLDVSGIDLDEAPRGGPAAGDLLKRVKEQARAVPGDGLGHALLRHLNPLTAPELDTLPDAHIGFNYLGRFAGAGRAGAPGDAWQPAGISVVGSSADPRTPAPHALEAGAYVQDTPDGPELTLRLGGPAGLWPEAEAERLGRRWLDLLDGLAAHTADPAAGGHTASDFPLLDLGQDEVEEFEAGFADGAP</sequence>
<dbReference type="GO" id="GO:0044550">
    <property type="term" value="P:secondary metabolite biosynthetic process"/>
    <property type="evidence" value="ECO:0007669"/>
    <property type="project" value="UniProtKB-ARBA"/>
</dbReference>
<dbReference type="FunFam" id="3.30.300.30:FF:000010">
    <property type="entry name" value="Enterobactin synthetase component F"/>
    <property type="match status" value="1"/>
</dbReference>
<dbReference type="GO" id="GO:0043041">
    <property type="term" value="P:amino acid activation for nonribosomal peptide biosynthetic process"/>
    <property type="evidence" value="ECO:0007669"/>
    <property type="project" value="TreeGrafter"/>
</dbReference>
<comment type="cofactor">
    <cofactor evidence="1">
        <name>pantetheine 4'-phosphate</name>
        <dbReference type="ChEBI" id="CHEBI:47942"/>
    </cofactor>
</comment>
<evidence type="ECO:0000256" key="3">
    <source>
        <dbReference type="ARBA" id="ARBA00022450"/>
    </source>
</evidence>
<dbReference type="GO" id="GO:0005829">
    <property type="term" value="C:cytosol"/>
    <property type="evidence" value="ECO:0007669"/>
    <property type="project" value="TreeGrafter"/>
</dbReference>
<dbReference type="InterPro" id="IPR010060">
    <property type="entry name" value="NRPS_synth"/>
</dbReference>
<dbReference type="FunFam" id="2.30.38.10:FF:000001">
    <property type="entry name" value="Non-ribosomal peptide synthetase PvdI"/>
    <property type="match status" value="1"/>
</dbReference>
<dbReference type="GO" id="GO:0031177">
    <property type="term" value="F:phosphopantetheine binding"/>
    <property type="evidence" value="ECO:0007669"/>
    <property type="project" value="InterPro"/>
</dbReference>
<dbReference type="Pfam" id="PF00550">
    <property type="entry name" value="PP-binding"/>
    <property type="match status" value="1"/>
</dbReference>
<dbReference type="PANTHER" id="PTHR45527">
    <property type="entry name" value="NONRIBOSOMAL PEPTIDE SYNTHETASE"/>
    <property type="match status" value="1"/>
</dbReference>
<keyword evidence="6" id="KW-0045">Antibiotic biosynthesis</keyword>
<dbReference type="PANTHER" id="PTHR45527:SF1">
    <property type="entry name" value="FATTY ACID SYNTHASE"/>
    <property type="match status" value="1"/>
</dbReference>
<organism evidence="8 9">
    <name type="scientific">Streptomyces chrestomyceticus JCM 4735</name>
    <dbReference type="NCBI Taxonomy" id="1306181"/>
    <lineage>
        <taxon>Bacteria</taxon>
        <taxon>Bacillati</taxon>
        <taxon>Actinomycetota</taxon>
        <taxon>Actinomycetes</taxon>
        <taxon>Kitasatosporales</taxon>
        <taxon>Streptomycetaceae</taxon>
        <taxon>Streptomyces</taxon>
    </lineage>
</organism>
<evidence type="ECO:0000256" key="4">
    <source>
        <dbReference type="ARBA" id="ARBA00022553"/>
    </source>
</evidence>
<dbReference type="InterPro" id="IPR006162">
    <property type="entry name" value="Ppantetheine_attach_site"/>
</dbReference>
<dbReference type="Gene3D" id="3.30.300.30">
    <property type="match status" value="1"/>
</dbReference>
<evidence type="ECO:0000256" key="6">
    <source>
        <dbReference type="ARBA" id="ARBA00023194"/>
    </source>
</evidence>
<dbReference type="FunFam" id="3.40.50.12780:FF:000012">
    <property type="entry name" value="Non-ribosomal peptide synthetase"/>
    <property type="match status" value="1"/>
</dbReference>
<dbReference type="GO" id="GO:0017000">
    <property type="term" value="P:antibiotic biosynthetic process"/>
    <property type="evidence" value="ECO:0007669"/>
    <property type="project" value="UniProtKB-KW"/>
</dbReference>
<dbReference type="Proteomes" id="UP000287830">
    <property type="component" value="Unassembled WGS sequence"/>
</dbReference>
<evidence type="ECO:0000256" key="2">
    <source>
        <dbReference type="ARBA" id="ARBA00006432"/>
    </source>
</evidence>
<dbReference type="InterPro" id="IPR045851">
    <property type="entry name" value="AMP-bd_C_sf"/>
</dbReference>
<comment type="similarity">
    <text evidence="2">Belongs to the ATP-dependent AMP-binding enzyme family.</text>
</comment>
<dbReference type="Gene3D" id="1.10.1200.10">
    <property type="entry name" value="ACP-like"/>
    <property type="match status" value="1"/>
</dbReference>
<dbReference type="Pfam" id="PF13193">
    <property type="entry name" value="AMP-binding_C"/>
    <property type="match status" value="1"/>
</dbReference>
<dbReference type="SMART" id="SM00823">
    <property type="entry name" value="PKS_PP"/>
    <property type="match status" value="1"/>
</dbReference>
<feature type="domain" description="Carrier" evidence="7">
    <location>
        <begin position="725"/>
        <end position="799"/>
    </location>
</feature>
<dbReference type="GO" id="GO:0003824">
    <property type="term" value="F:catalytic activity"/>
    <property type="evidence" value="ECO:0007669"/>
    <property type="project" value="InterPro"/>
</dbReference>
<dbReference type="Gene3D" id="2.30.38.10">
    <property type="entry name" value="Luciferase, Domain 3"/>
    <property type="match status" value="1"/>
</dbReference>
<dbReference type="GeneID" id="95627101"/>
<evidence type="ECO:0000313" key="8">
    <source>
        <dbReference type="EMBL" id="GCD33591.1"/>
    </source>
</evidence>
<dbReference type="RefSeq" id="WP_280526810.1">
    <property type="nucleotide sequence ID" value="NZ_BHZC01000001.1"/>
</dbReference>
<evidence type="ECO:0000313" key="9">
    <source>
        <dbReference type="Proteomes" id="UP000287830"/>
    </source>
</evidence>
<dbReference type="InterPro" id="IPR001242">
    <property type="entry name" value="Condensation_dom"/>
</dbReference>
<dbReference type="InterPro" id="IPR020845">
    <property type="entry name" value="AMP-binding_CS"/>
</dbReference>
<reference evidence="8 9" key="1">
    <citation type="submission" date="2018-11" db="EMBL/GenBank/DDBJ databases">
        <title>Whole genome sequence of Streptomyces chrestomyceticus NBRC 13444(T).</title>
        <authorList>
            <person name="Komaki H."/>
            <person name="Tamura T."/>
        </authorList>
    </citation>
    <scope>NUCLEOTIDE SEQUENCE [LARGE SCALE GENOMIC DNA]</scope>
    <source>
        <strain evidence="8 9">NBRC 13444</strain>
    </source>
</reference>
<evidence type="ECO:0000256" key="1">
    <source>
        <dbReference type="ARBA" id="ARBA00001957"/>
    </source>
</evidence>
<dbReference type="InterPro" id="IPR025110">
    <property type="entry name" value="AMP-bd_C"/>
</dbReference>
<dbReference type="NCBIfam" id="TIGR01733">
    <property type="entry name" value="AA-adenyl-dom"/>
    <property type="match status" value="1"/>
</dbReference>
<keyword evidence="5" id="KW-0677">Repeat</keyword>
<dbReference type="SUPFAM" id="SSF52777">
    <property type="entry name" value="CoA-dependent acyltransferases"/>
    <property type="match status" value="3"/>
</dbReference>
<dbReference type="Gene3D" id="3.30.559.30">
    <property type="entry name" value="Nonribosomal peptide synthetase, condensation domain"/>
    <property type="match status" value="2"/>
</dbReference>
<dbReference type="SUPFAM" id="SSF47336">
    <property type="entry name" value="ACP-like"/>
    <property type="match status" value="1"/>
</dbReference>
<keyword evidence="4" id="KW-0597">Phosphoprotein</keyword>
<dbReference type="PROSITE" id="PS00012">
    <property type="entry name" value="PHOSPHOPANTETHEINE"/>
    <property type="match status" value="1"/>
</dbReference>
<protein>
    <submittedName>
        <fullName evidence="8">Non-ribosomal peptide synthetase</fullName>
    </submittedName>
</protein>
<dbReference type="Pfam" id="PF00668">
    <property type="entry name" value="Condensation"/>
    <property type="match status" value="2"/>
</dbReference>
<dbReference type="InterPro" id="IPR023213">
    <property type="entry name" value="CAT-like_dom_sf"/>
</dbReference>
<comment type="caution">
    <text evidence="8">The sequence shown here is derived from an EMBL/GenBank/DDBJ whole genome shotgun (WGS) entry which is preliminary data.</text>
</comment>
<dbReference type="PROSITE" id="PS50075">
    <property type="entry name" value="CARRIER"/>
    <property type="match status" value="1"/>
</dbReference>
<dbReference type="CDD" id="cd12117">
    <property type="entry name" value="A_NRPS_Srf_like"/>
    <property type="match status" value="1"/>
</dbReference>
<dbReference type="SUPFAM" id="SSF56801">
    <property type="entry name" value="Acetyl-CoA synthetase-like"/>
    <property type="match status" value="1"/>
</dbReference>
<dbReference type="InterPro" id="IPR009081">
    <property type="entry name" value="PP-bd_ACP"/>
</dbReference>
<dbReference type="Gene3D" id="3.30.559.10">
    <property type="entry name" value="Chloramphenicol acetyltransferase-like domain"/>
    <property type="match status" value="2"/>
</dbReference>
<dbReference type="PROSITE" id="PS00455">
    <property type="entry name" value="AMP_BINDING"/>
    <property type="match status" value="1"/>
</dbReference>
<dbReference type="NCBIfam" id="TIGR01720">
    <property type="entry name" value="NRPS-para261"/>
    <property type="match status" value="1"/>
</dbReference>
<dbReference type="FunFam" id="1.10.1200.10:FF:000005">
    <property type="entry name" value="Nonribosomal peptide synthetase 1"/>
    <property type="match status" value="1"/>
</dbReference>
<accession>A0A7U9KT67</accession>
<dbReference type="InterPro" id="IPR010071">
    <property type="entry name" value="AA_adenyl_dom"/>
</dbReference>
<dbReference type="InterPro" id="IPR036736">
    <property type="entry name" value="ACP-like_sf"/>
</dbReference>
<evidence type="ECO:0000256" key="5">
    <source>
        <dbReference type="ARBA" id="ARBA00022737"/>
    </source>
</evidence>
<gene>
    <name evidence="8" type="ORF">OEIGOIKO_01312</name>
</gene>
<dbReference type="FunFam" id="3.40.50.980:FF:000001">
    <property type="entry name" value="Non-ribosomal peptide synthetase"/>
    <property type="match status" value="1"/>
</dbReference>
<dbReference type="InterPro" id="IPR020806">
    <property type="entry name" value="PKS_PP-bd"/>
</dbReference>
<name>A0A7U9KT67_9ACTN</name>
<evidence type="ECO:0000259" key="7">
    <source>
        <dbReference type="PROSITE" id="PS50075"/>
    </source>
</evidence>
<dbReference type="GO" id="GO:0008610">
    <property type="term" value="P:lipid biosynthetic process"/>
    <property type="evidence" value="ECO:0007669"/>
    <property type="project" value="UniProtKB-ARBA"/>
</dbReference>
<dbReference type="Gene3D" id="3.40.50.980">
    <property type="match status" value="2"/>
</dbReference>
<dbReference type="Pfam" id="PF00501">
    <property type="entry name" value="AMP-binding"/>
    <property type="match status" value="1"/>
</dbReference>
<proteinExistence type="inferred from homology"/>
<keyword evidence="3" id="KW-0596">Phosphopantetheine</keyword>
<dbReference type="InterPro" id="IPR000873">
    <property type="entry name" value="AMP-dep_synth/lig_dom"/>
</dbReference>
<dbReference type="EMBL" id="BHZC01000001">
    <property type="protein sequence ID" value="GCD33591.1"/>
    <property type="molecule type" value="Genomic_DNA"/>
</dbReference>